<dbReference type="Proteomes" id="UP000314294">
    <property type="component" value="Unassembled WGS sequence"/>
</dbReference>
<comment type="caution">
    <text evidence="1">The sequence shown here is derived from an EMBL/GenBank/DDBJ whole genome shotgun (WGS) entry which is preliminary data.</text>
</comment>
<gene>
    <name evidence="1" type="ORF">EYF80_016054</name>
</gene>
<protein>
    <submittedName>
        <fullName evidence="1">Uncharacterized protein</fullName>
    </submittedName>
</protein>
<dbReference type="EMBL" id="SRLO01000122">
    <property type="protein sequence ID" value="TNN73674.1"/>
    <property type="molecule type" value="Genomic_DNA"/>
</dbReference>
<reference evidence="1 2" key="1">
    <citation type="submission" date="2019-03" db="EMBL/GenBank/DDBJ databases">
        <title>First draft genome of Liparis tanakae, snailfish: a comprehensive survey of snailfish specific genes.</title>
        <authorList>
            <person name="Kim W."/>
            <person name="Song I."/>
            <person name="Jeong J.-H."/>
            <person name="Kim D."/>
            <person name="Kim S."/>
            <person name="Ryu S."/>
            <person name="Song J.Y."/>
            <person name="Lee S.K."/>
        </authorList>
    </citation>
    <scope>NUCLEOTIDE SEQUENCE [LARGE SCALE GENOMIC DNA]</scope>
    <source>
        <tissue evidence="1">Muscle</tissue>
    </source>
</reference>
<organism evidence="1 2">
    <name type="scientific">Liparis tanakae</name>
    <name type="common">Tanaka's snailfish</name>
    <dbReference type="NCBI Taxonomy" id="230148"/>
    <lineage>
        <taxon>Eukaryota</taxon>
        <taxon>Metazoa</taxon>
        <taxon>Chordata</taxon>
        <taxon>Craniata</taxon>
        <taxon>Vertebrata</taxon>
        <taxon>Euteleostomi</taxon>
        <taxon>Actinopterygii</taxon>
        <taxon>Neopterygii</taxon>
        <taxon>Teleostei</taxon>
        <taxon>Neoteleostei</taxon>
        <taxon>Acanthomorphata</taxon>
        <taxon>Eupercaria</taxon>
        <taxon>Perciformes</taxon>
        <taxon>Cottioidei</taxon>
        <taxon>Cottales</taxon>
        <taxon>Liparidae</taxon>
        <taxon>Liparis</taxon>
    </lineage>
</organism>
<sequence length="83" mass="8871">MEGRRTPNAFKRTGMDTCSRAKVEAETAALRVRLTLTGPPLTAGFTGTLIGLLMSLEKVAKAIEMESVPLLPPIHSTKPPSLP</sequence>
<dbReference type="AlphaFoldDB" id="A0A4Z2I8I6"/>
<keyword evidence="2" id="KW-1185">Reference proteome</keyword>
<evidence type="ECO:0000313" key="2">
    <source>
        <dbReference type="Proteomes" id="UP000314294"/>
    </source>
</evidence>
<accession>A0A4Z2I8I6</accession>
<proteinExistence type="predicted"/>
<name>A0A4Z2I8I6_9TELE</name>
<evidence type="ECO:0000313" key="1">
    <source>
        <dbReference type="EMBL" id="TNN73674.1"/>
    </source>
</evidence>